<feature type="region of interest" description="Disordered" evidence="1">
    <location>
        <begin position="125"/>
        <end position="153"/>
    </location>
</feature>
<organism evidence="3 4">
    <name type="scientific">Sapientia aquatica</name>
    <dbReference type="NCBI Taxonomy" id="1549640"/>
    <lineage>
        <taxon>Bacteria</taxon>
        <taxon>Pseudomonadati</taxon>
        <taxon>Pseudomonadota</taxon>
        <taxon>Betaproteobacteria</taxon>
        <taxon>Burkholderiales</taxon>
        <taxon>Oxalobacteraceae</taxon>
        <taxon>Sapientia</taxon>
    </lineage>
</organism>
<evidence type="ECO:0000256" key="2">
    <source>
        <dbReference type="SAM" id="SignalP"/>
    </source>
</evidence>
<sequence length="153" mass="17017">MNWFKLVLASSLVALCSACASTKPLVDTNVTIHFPSSDPITSVTQADSVSDDVTLARSQIDWRFKQKEQICYDRFFVNSCLIDAKKERHDDLAVVKKSEVAANYFKRKNNVEEMDRALVEKNLAHPLPDQTPNTTTSPSADQVTPADSTNAIK</sequence>
<evidence type="ECO:0000313" key="3">
    <source>
        <dbReference type="EMBL" id="TDK65529.1"/>
    </source>
</evidence>
<comment type="caution">
    <text evidence="3">The sequence shown here is derived from an EMBL/GenBank/DDBJ whole genome shotgun (WGS) entry which is preliminary data.</text>
</comment>
<dbReference type="OrthoDB" id="8777086at2"/>
<keyword evidence="2" id="KW-0732">Signal</keyword>
<evidence type="ECO:0008006" key="5">
    <source>
        <dbReference type="Google" id="ProtNLM"/>
    </source>
</evidence>
<feature type="chain" id="PRO_5020646628" description="Lipoprotein" evidence="2">
    <location>
        <begin position="21"/>
        <end position="153"/>
    </location>
</feature>
<dbReference type="RefSeq" id="WP_133328522.1">
    <property type="nucleotide sequence ID" value="NZ_SMYL01000005.1"/>
</dbReference>
<dbReference type="Proteomes" id="UP000294829">
    <property type="component" value="Unassembled WGS sequence"/>
</dbReference>
<evidence type="ECO:0000256" key="1">
    <source>
        <dbReference type="SAM" id="MobiDB-lite"/>
    </source>
</evidence>
<accession>A0A4R5W2V8</accession>
<name>A0A4R5W2V8_9BURK</name>
<feature type="signal peptide" evidence="2">
    <location>
        <begin position="1"/>
        <end position="20"/>
    </location>
</feature>
<dbReference type="EMBL" id="SMYL01000005">
    <property type="protein sequence ID" value="TDK65529.1"/>
    <property type="molecule type" value="Genomic_DNA"/>
</dbReference>
<keyword evidence="4" id="KW-1185">Reference proteome</keyword>
<dbReference type="AlphaFoldDB" id="A0A4R5W2V8"/>
<gene>
    <name evidence="3" type="ORF">E2I14_11275</name>
</gene>
<evidence type="ECO:0000313" key="4">
    <source>
        <dbReference type="Proteomes" id="UP000294829"/>
    </source>
</evidence>
<protein>
    <recommendedName>
        <fullName evidence="5">Lipoprotein</fullName>
    </recommendedName>
</protein>
<proteinExistence type="predicted"/>
<reference evidence="3 4" key="1">
    <citation type="submission" date="2019-03" db="EMBL/GenBank/DDBJ databases">
        <title>Sapientia aquatica gen. nov., sp. nov., isolated from a crater lake.</title>
        <authorList>
            <person name="Felfoldi T."/>
            <person name="Szabo A."/>
            <person name="Toth E."/>
            <person name="Schumann P."/>
            <person name="Keki Z."/>
            <person name="Marialigeti K."/>
            <person name="Mathe I."/>
        </authorList>
    </citation>
    <scope>NUCLEOTIDE SEQUENCE [LARGE SCALE GENOMIC DNA]</scope>
    <source>
        <strain evidence="3 4">SA-152</strain>
    </source>
</reference>
<feature type="compositionally biased region" description="Polar residues" evidence="1">
    <location>
        <begin position="130"/>
        <end position="153"/>
    </location>
</feature>